<proteinExistence type="predicted"/>
<evidence type="ECO:0000313" key="3">
    <source>
        <dbReference type="EMBL" id="QGY06248.1"/>
    </source>
</evidence>
<dbReference type="OrthoDB" id="8005927at2"/>
<keyword evidence="2" id="KW-0732">Signal</keyword>
<evidence type="ECO:0000256" key="2">
    <source>
        <dbReference type="SAM" id="SignalP"/>
    </source>
</evidence>
<reference evidence="3 4" key="2">
    <citation type="journal article" date="2013" name="Genome Announc.">
        <title>Draft Genome Sequence of Methylobacterium mesophilicum Strain SR1.6/6, Isolated from Citrus sinensis.</title>
        <authorList>
            <person name="Marinho Almeida D."/>
            <person name="Dini-Andreote F."/>
            <person name="Camargo Neves A.A."/>
            <person name="Juca Ramos R.T."/>
            <person name="Andreote F.D."/>
            <person name="Carneiro A.R."/>
            <person name="Oliveira de Souza Lima A."/>
            <person name="Caracciolo Gomes de Sa P.H."/>
            <person name="Ribeiro Barbosa M.S."/>
            <person name="Araujo W.L."/>
            <person name="Silva A."/>
        </authorList>
    </citation>
    <scope>NUCLEOTIDE SEQUENCE [LARGE SCALE GENOMIC DNA]</scope>
    <source>
        <strain evidence="3 4">SR1.6/6</strain>
    </source>
</reference>
<dbReference type="KEGG" id="mmes:MMSR116_19230"/>
<dbReference type="EMBL" id="CP043538">
    <property type="protein sequence ID" value="QGY06248.1"/>
    <property type="molecule type" value="Genomic_DNA"/>
</dbReference>
<feature type="compositionally biased region" description="Basic residues" evidence="1">
    <location>
        <begin position="80"/>
        <end position="90"/>
    </location>
</feature>
<reference evidence="3 4" key="1">
    <citation type="journal article" date="2012" name="Genet. Mol. Biol.">
        <title>Analysis of 16S rRNA and mxaF genes revealing insights into Methylobacterium niche-specific plant association.</title>
        <authorList>
            <person name="Dourado M.N."/>
            <person name="Andreote F.D."/>
            <person name="Dini-Andreote F."/>
            <person name="Conti R."/>
            <person name="Araujo J.M."/>
            <person name="Araujo W.L."/>
        </authorList>
    </citation>
    <scope>NUCLEOTIDE SEQUENCE [LARGE SCALE GENOMIC DNA]</scope>
    <source>
        <strain evidence="3 4">SR1.6/6</strain>
    </source>
</reference>
<evidence type="ECO:0000313" key="4">
    <source>
        <dbReference type="Proteomes" id="UP000012488"/>
    </source>
</evidence>
<evidence type="ECO:0000256" key="1">
    <source>
        <dbReference type="SAM" id="MobiDB-lite"/>
    </source>
</evidence>
<dbReference type="AlphaFoldDB" id="A0A6B9G339"/>
<feature type="region of interest" description="Disordered" evidence="1">
    <location>
        <begin position="69"/>
        <end position="90"/>
    </location>
</feature>
<dbReference type="Proteomes" id="UP000012488">
    <property type="component" value="Chromosome"/>
</dbReference>
<feature type="signal peptide" evidence="2">
    <location>
        <begin position="1"/>
        <end position="19"/>
    </location>
</feature>
<name>A0A6B9G339_9HYPH</name>
<organism evidence="3 4">
    <name type="scientific">Methylobacterium mesophilicum SR1.6/6</name>
    <dbReference type="NCBI Taxonomy" id="908290"/>
    <lineage>
        <taxon>Bacteria</taxon>
        <taxon>Pseudomonadati</taxon>
        <taxon>Pseudomonadota</taxon>
        <taxon>Alphaproteobacteria</taxon>
        <taxon>Hyphomicrobiales</taxon>
        <taxon>Methylobacteriaceae</taxon>
        <taxon>Methylobacterium</taxon>
    </lineage>
</organism>
<feature type="compositionally biased region" description="Basic and acidic residues" evidence="1">
    <location>
        <begin position="69"/>
        <end position="78"/>
    </location>
</feature>
<feature type="chain" id="PRO_5025475094" evidence="2">
    <location>
        <begin position="20"/>
        <end position="90"/>
    </location>
</feature>
<sequence>MRSIFAALCLACVATAASAGEARMDGPVVAGSFGMGGADYYGDMHSRMPFTREEPPRPIGVADIERVRAARRRADVPSRKPVRPTHGRHG</sequence>
<gene>
    <name evidence="3" type="ORF">MMSR116_19230</name>
</gene>
<accession>A0A6B9G339</accession>
<protein>
    <submittedName>
        <fullName evidence="3">Uncharacterized protein</fullName>
    </submittedName>
</protein>